<dbReference type="Gene3D" id="1.10.10.10">
    <property type="entry name" value="Winged helix-like DNA-binding domain superfamily/Winged helix DNA-binding domain"/>
    <property type="match status" value="1"/>
</dbReference>
<evidence type="ECO:0000256" key="2">
    <source>
        <dbReference type="ARBA" id="ARBA00023015"/>
    </source>
</evidence>
<sequence>MPLLALRAFAEAGRLGSFKAAAARMGVTPGAVSQQIRLLEDRVGVPLFVRERHGVHLTEAGAQAHPGLVQAFELIEKSLARLESSAARRTLTISTVPAFAANWLVPRLGRFSELHPGIEVRVEATSKLVDFQRDRIDVALRHGLGDYPGLAVMPLMAPVMLPVASPALLRNGPALRQPSDCLRYPLLQDSDRAEWTLWLQAHGVPPDDAARRGSSFDDDLLLLRAAAAGQGIALVPQDHARDDIASGRLQVVLNLPWPMRFAYYAVSLPDAARRPDVRRFIDWLAEEAQEPQEIQETPEI</sequence>
<dbReference type="SUPFAM" id="SSF46785">
    <property type="entry name" value="Winged helix' DNA-binding domain"/>
    <property type="match status" value="1"/>
</dbReference>
<reference evidence="6 7" key="1">
    <citation type="submission" date="2020-04" db="EMBL/GenBank/DDBJ databases">
        <authorList>
            <person name="De Canck E."/>
        </authorList>
    </citation>
    <scope>NUCLEOTIDE SEQUENCE [LARGE SCALE GENOMIC DNA]</scope>
    <source>
        <strain evidence="6 7">LMG 3441</strain>
    </source>
</reference>
<evidence type="ECO:0000259" key="5">
    <source>
        <dbReference type="PROSITE" id="PS50931"/>
    </source>
</evidence>
<protein>
    <submittedName>
        <fullName evidence="6">Glycine cleavage system transcriptional activator</fullName>
    </submittedName>
</protein>
<evidence type="ECO:0000313" key="6">
    <source>
        <dbReference type="EMBL" id="CAB3693784.1"/>
    </source>
</evidence>
<evidence type="ECO:0000256" key="4">
    <source>
        <dbReference type="ARBA" id="ARBA00023163"/>
    </source>
</evidence>
<dbReference type="PRINTS" id="PR00039">
    <property type="entry name" value="HTHLYSR"/>
</dbReference>
<dbReference type="InterPro" id="IPR000847">
    <property type="entry name" value="LysR_HTH_N"/>
</dbReference>
<dbReference type="Gene3D" id="3.40.190.10">
    <property type="entry name" value="Periplasmic binding protein-like II"/>
    <property type="match status" value="2"/>
</dbReference>
<dbReference type="InterPro" id="IPR036388">
    <property type="entry name" value="WH-like_DNA-bd_sf"/>
</dbReference>
<dbReference type="Pfam" id="PF00126">
    <property type="entry name" value="HTH_1"/>
    <property type="match status" value="1"/>
</dbReference>
<dbReference type="EMBL" id="CADIJQ010000002">
    <property type="protein sequence ID" value="CAB3693784.1"/>
    <property type="molecule type" value="Genomic_DNA"/>
</dbReference>
<dbReference type="PROSITE" id="PS50931">
    <property type="entry name" value="HTH_LYSR"/>
    <property type="match status" value="1"/>
</dbReference>
<organism evidence="6 7">
    <name type="scientific">Achromobacter kerstersii</name>
    <dbReference type="NCBI Taxonomy" id="1353890"/>
    <lineage>
        <taxon>Bacteria</taxon>
        <taxon>Pseudomonadati</taxon>
        <taxon>Pseudomonadota</taxon>
        <taxon>Betaproteobacteria</taxon>
        <taxon>Burkholderiales</taxon>
        <taxon>Alcaligenaceae</taxon>
        <taxon>Achromobacter</taxon>
    </lineage>
</organism>
<dbReference type="GO" id="GO:0003700">
    <property type="term" value="F:DNA-binding transcription factor activity"/>
    <property type="evidence" value="ECO:0007669"/>
    <property type="project" value="InterPro"/>
</dbReference>
<evidence type="ECO:0000256" key="1">
    <source>
        <dbReference type="ARBA" id="ARBA00009437"/>
    </source>
</evidence>
<dbReference type="Pfam" id="PF03466">
    <property type="entry name" value="LysR_substrate"/>
    <property type="match status" value="1"/>
</dbReference>
<accession>A0A6S6ZRQ6</accession>
<name>A0A6S6ZRQ6_9BURK</name>
<evidence type="ECO:0000313" key="7">
    <source>
        <dbReference type="Proteomes" id="UP000494269"/>
    </source>
</evidence>
<gene>
    <name evidence="6" type="primary">gcvA_3</name>
    <name evidence="6" type="ORF">LMG3441_02176</name>
</gene>
<keyword evidence="7" id="KW-1185">Reference proteome</keyword>
<keyword evidence="3" id="KW-0238">DNA-binding</keyword>
<dbReference type="SUPFAM" id="SSF53850">
    <property type="entry name" value="Periplasmic binding protein-like II"/>
    <property type="match status" value="1"/>
</dbReference>
<dbReference type="InterPro" id="IPR058163">
    <property type="entry name" value="LysR-type_TF_proteobact-type"/>
</dbReference>
<feature type="domain" description="HTH lysR-type" evidence="5">
    <location>
        <begin position="1"/>
        <end position="58"/>
    </location>
</feature>
<comment type="similarity">
    <text evidence="1">Belongs to the LysR transcriptional regulatory family.</text>
</comment>
<keyword evidence="4" id="KW-0804">Transcription</keyword>
<dbReference type="GO" id="GO:0006351">
    <property type="term" value="P:DNA-templated transcription"/>
    <property type="evidence" value="ECO:0007669"/>
    <property type="project" value="TreeGrafter"/>
</dbReference>
<dbReference type="InterPro" id="IPR036390">
    <property type="entry name" value="WH_DNA-bd_sf"/>
</dbReference>
<dbReference type="AlphaFoldDB" id="A0A6S6ZRQ6"/>
<keyword evidence="2" id="KW-0805">Transcription regulation</keyword>
<dbReference type="GO" id="GO:0043565">
    <property type="term" value="F:sequence-specific DNA binding"/>
    <property type="evidence" value="ECO:0007669"/>
    <property type="project" value="TreeGrafter"/>
</dbReference>
<proteinExistence type="inferred from homology"/>
<dbReference type="InterPro" id="IPR005119">
    <property type="entry name" value="LysR_subst-bd"/>
</dbReference>
<dbReference type="PANTHER" id="PTHR30537:SF26">
    <property type="entry name" value="GLYCINE CLEAVAGE SYSTEM TRANSCRIPTIONAL ACTIVATOR"/>
    <property type="match status" value="1"/>
</dbReference>
<dbReference type="Proteomes" id="UP000494269">
    <property type="component" value="Unassembled WGS sequence"/>
</dbReference>
<dbReference type="PANTHER" id="PTHR30537">
    <property type="entry name" value="HTH-TYPE TRANSCRIPTIONAL REGULATOR"/>
    <property type="match status" value="1"/>
</dbReference>
<dbReference type="CDD" id="cd08432">
    <property type="entry name" value="PBP2_GcdR_TrpI_HvrB_AmpR_like"/>
    <property type="match status" value="1"/>
</dbReference>
<evidence type="ECO:0000256" key="3">
    <source>
        <dbReference type="ARBA" id="ARBA00023125"/>
    </source>
</evidence>